<keyword evidence="3" id="KW-1185">Reference proteome</keyword>
<evidence type="ECO:0000313" key="3">
    <source>
        <dbReference type="Proteomes" id="UP001206350"/>
    </source>
</evidence>
<reference evidence="2 3" key="1">
    <citation type="journal article" date="2022" name="Microbiol. Spectr.">
        <title>Microbiota of the Pregnant Mouse: Characterization of the Bacterial Communities in the Oral Cavity, Lung, Intestine, and Vagina through Culture and DNA Sequencing.</title>
        <authorList>
            <person name="Greenberg J.M."/>
            <person name="Romero R."/>
            <person name="Winters A.D."/>
            <person name="Galaz J."/>
            <person name="Garcia-Flores V."/>
            <person name="Arenas-Hernandez M."/>
            <person name="Panzer J."/>
            <person name="Shaffer Z."/>
            <person name="Kracht D.J."/>
            <person name="Gomez-Lopez N."/>
            <person name="Theis K.R."/>
        </authorList>
    </citation>
    <scope>NUCLEOTIDE SEQUENCE [LARGE SCALE GENOMIC DNA]</scope>
    <source>
        <strain evidence="2 3">MAC-C1-H1</strain>
    </source>
</reference>
<dbReference type="EMBL" id="JALJCU010000008">
    <property type="protein sequence ID" value="MCQ9120861.1"/>
    <property type="molecule type" value="Genomic_DNA"/>
</dbReference>
<organism evidence="2 3">
    <name type="scientific">Rodentibacter pneumotropicus</name>
    <dbReference type="NCBI Taxonomy" id="758"/>
    <lineage>
        <taxon>Bacteria</taxon>
        <taxon>Pseudomonadati</taxon>
        <taxon>Pseudomonadota</taxon>
        <taxon>Gammaproteobacteria</taxon>
        <taxon>Pasteurellales</taxon>
        <taxon>Pasteurellaceae</taxon>
        <taxon>Rodentibacter</taxon>
    </lineage>
</organism>
<protein>
    <submittedName>
        <fullName evidence="2">Uncharacterized protein</fullName>
    </submittedName>
</protein>
<accession>A0AAW5LBU2</accession>
<proteinExistence type="predicted"/>
<keyword evidence="1" id="KW-0472">Membrane</keyword>
<comment type="caution">
    <text evidence="2">The sequence shown here is derived from an EMBL/GenBank/DDBJ whole genome shotgun (WGS) entry which is preliminary data.</text>
</comment>
<keyword evidence="1" id="KW-1133">Transmembrane helix</keyword>
<evidence type="ECO:0000256" key="1">
    <source>
        <dbReference type="SAM" id="Phobius"/>
    </source>
</evidence>
<evidence type="ECO:0000313" key="2">
    <source>
        <dbReference type="EMBL" id="MCQ9120861.1"/>
    </source>
</evidence>
<dbReference type="Proteomes" id="UP001206350">
    <property type="component" value="Unassembled WGS sequence"/>
</dbReference>
<feature type="transmembrane region" description="Helical" evidence="1">
    <location>
        <begin position="584"/>
        <end position="605"/>
    </location>
</feature>
<name>A0AAW5LBU2_9PAST</name>
<feature type="transmembrane region" description="Helical" evidence="1">
    <location>
        <begin position="617"/>
        <end position="636"/>
    </location>
</feature>
<dbReference type="AlphaFoldDB" id="A0AAW5LBU2"/>
<sequence>MIFVAKQYIELPKSASTIDILYSDMLLSPELLSTLMKDDSSRKIWMRRVNLSQGSGVTSLDNLEQYVKDFSNDALPINKDISNLYRFFPIGKTGKPIHLHSESGKGFIVPVEDSIGTARDLSYYHHHLMQLRQDKLRKYEYAIMTAELIHSHVLSEHWKDKYHYDASLTNGSAAWYSKRQDDTLQSYYRKLPIHEGHLSANSDQEIFDVIAKDLELNPNEIKGMNAIHKMAMIPSLYGLPFKNLANVMVKHLNSDNIPQRLAMLRHILLTQSSEKSASNWCLFMHGLLFGLDFTSYGRNAILASLTTQEDKFNFPPSEQIDHNLNGLLKDHFDNLEKILSVLETLAKANTFDISAYDLFVDIMIDKVYIKDYRGKRGTLALSEQIRRVYQVNPYTQEIHLKDNGKHGENKVKPPKNMKKISERFKLVKDKNNLPSITQNPITTSIFQESAGTYAGLTKLLAFAPIFDFFSEDKSKTLEGRLANDPTLSLMLILAQEAANTESGLERYSKQLTKRIYSAVENLPNKEIIMLDPAKTPDKFDRYFTRFRASLMSANTLFASIGALVEYGNWKEANYKGDSFSGYGAMLRGIGGLTVETAFGALGILAGKQTALISRLTLLARLNIYIGLAMIFVGIIFSSLKKEDLELWIENGFWGNSKNYWGNAVGEFKWEGVERLQNKNFIYQFTESDIYGKTTAKTLENYQIEMQRYFQFKEDFILSKWSHNCFLVEHPVIMNNELAQSIKVEKLQINGYWEYEKQPHQIEYIEPGKALLHFKTPWENLYLLNTEDPMYLTIGEKQVHTIKIKVSMSDYQGSESRFSSSFQEVNMR</sequence>
<gene>
    <name evidence="2" type="ORF">MUU45_000678</name>
</gene>
<keyword evidence="1" id="KW-0812">Transmembrane</keyword>